<feature type="domain" description="HPt" evidence="11">
    <location>
        <begin position="558"/>
        <end position="657"/>
    </location>
</feature>
<keyword evidence="4" id="KW-0808">Transferase</keyword>
<feature type="transmembrane region" description="Helical" evidence="8">
    <location>
        <begin position="223"/>
        <end position="241"/>
    </location>
</feature>
<evidence type="ECO:0000259" key="10">
    <source>
        <dbReference type="PROSITE" id="PS50109"/>
    </source>
</evidence>
<evidence type="ECO:0000256" key="6">
    <source>
        <dbReference type="PROSITE-ProRule" id="PRU00110"/>
    </source>
</evidence>
<feature type="coiled-coil region" evidence="7">
    <location>
        <begin position="395"/>
        <end position="422"/>
    </location>
</feature>
<dbReference type="SUPFAM" id="SSF47226">
    <property type="entry name" value="Histidine-containing phosphotransfer domain, HPT domain"/>
    <property type="match status" value="1"/>
</dbReference>
<organism evidence="12 13">
    <name type="scientific">Pseudobacteriovorax antillogorgiicola</name>
    <dbReference type="NCBI Taxonomy" id="1513793"/>
    <lineage>
        <taxon>Bacteria</taxon>
        <taxon>Pseudomonadati</taxon>
        <taxon>Bdellovibrionota</taxon>
        <taxon>Oligoflexia</taxon>
        <taxon>Oligoflexales</taxon>
        <taxon>Pseudobacteriovoracaceae</taxon>
        <taxon>Pseudobacteriovorax</taxon>
    </lineage>
</organism>
<dbReference type="Pfam" id="PF07695">
    <property type="entry name" value="7TMR-DISM_7TM"/>
    <property type="match status" value="1"/>
</dbReference>
<evidence type="ECO:0000256" key="1">
    <source>
        <dbReference type="ARBA" id="ARBA00000085"/>
    </source>
</evidence>
<keyword evidence="8" id="KW-0472">Membrane</keyword>
<evidence type="ECO:0000313" key="12">
    <source>
        <dbReference type="EMBL" id="SMF42778.1"/>
    </source>
</evidence>
<dbReference type="FunFam" id="3.30.565.10:FF:000016">
    <property type="entry name" value="Chemotaxis protein CheA, putative"/>
    <property type="match status" value="1"/>
</dbReference>
<comment type="catalytic activity">
    <reaction evidence="1">
        <text>ATP + protein L-histidine = ADP + protein N-phospho-L-histidine.</text>
        <dbReference type="EC" id="2.7.13.3"/>
    </reaction>
</comment>
<dbReference type="EC" id="2.7.13.3" evidence="2"/>
<dbReference type="InterPro" id="IPR004358">
    <property type="entry name" value="Sig_transdc_His_kin-like_C"/>
</dbReference>
<dbReference type="STRING" id="1513793.SAMN06296036_11319"/>
<feature type="transmembrane region" description="Helical" evidence="8">
    <location>
        <begin position="318"/>
        <end position="338"/>
    </location>
</feature>
<evidence type="ECO:0000256" key="9">
    <source>
        <dbReference type="SAM" id="SignalP"/>
    </source>
</evidence>
<dbReference type="Gene3D" id="3.30.450.20">
    <property type="entry name" value="PAS domain"/>
    <property type="match status" value="1"/>
</dbReference>
<dbReference type="Gene3D" id="3.30.565.10">
    <property type="entry name" value="Histidine kinase-like ATPase, C-terminal domain"/>
    <property type="match status" value="1"/>
</dbReference>
<feature type="signal peptide" evidence="9">
    <location>
        <begin position="1"/>
        <end position="18"/>
    </location>
</feature>
<evidence type="ECO:0000256" key="2">
    <source>
        <dbReference type="ARBA" id="ARBA00012438"/>
    </source>
</evidence>
<keyword evidence="7" id="KW-0175">Coiled coil</keyword>
<dbReference type="InterPro" id="IPR005467">
    <property type="entry name" value="His_kinase_dom"/>
</dbReference>
<dbReference type="InterPro" id="IPR036890">
    <property type="entry name" value="HATPase_C_sf"/>
</dbReference>
<keyword evidence="8" id="KW-1133">Transmembrane helix</keyword>
<evidence type="ECO:0000313" key="13">
    <source>
        <dbReference type="Proteomes" id="UP000192907"/>
    </source>
</evidence>
<feature type="domain" description="Histidine kinase" evidence="10">
    <location>
        <begin position="740"/>
        <end position="876"/>
    </location>
</feature>
<dbReference type="RefSeq" id="WP_132321004.1">
    <property type="nucleotide sequence ID" value="NZ_FWZT01000013.1"/>
</dbReference>
<feature type="chain" id="PRO_5012260917" description="histidine kinase" evidence="9">
    <location>
        <begin position="19"/>
        <end position="885"/>
    </location>
</feature>
<dbReference type="InterPro" id="IPR008979">
    <property type="entry name" value="Galactose-bd-like_sf"/>
</dbReference>
<dbReference type="InterPro" id="IPR036641">
    <property type="entry name" value="HPT_dom_sf"/>
</dbReference>
<dbReference type="Pfam" id="PF01627">
    <property type="entry name" value="Hpt"/>
    <property type="match status" value="1"/>
</dbReference>
<dbReference type="OrthoDB" id="9797605at2"/>
<keyword evidence="13" id="KW-1185">Reference proteome</keyword>
<dbReference type="PRINTS" id="PR00344">
    <property type="entry name" value="BCTRLSENSOR"/>
</dbReference>
<reference evidence="13" key="1">
    <citation type="submission" date="2017-04" db="EMBL/GenBank/DDBJ databases">
        <authorList>
            <person name="Varghese N."/>
            <person name="Submissions S."/>
        </authorList>
    </citation>
    <scope>NUCLEOTIDE SEQUENCE [LARGE SCALE GENOMIC DNA]</scope>
    <source>
        <strain evidence="13">RKEM611</strain>
    </source>
</reference>
<dbReference type="PROSITE" id="PS50109">
    <property type="entry name" value="HIS_KIN"/>
    <property type="match status" value="1"/>
</dbReference>
<dbReference type="InterPro" id="IPR011623">
    <property type="entry name" value="7TMR_DISM_rcpt_extracell_dom1"/>
</dbReference>
<dbReference type="SUPFAM" id="SSF55874">
    <property type="entry name" value="ATPase domain of HSP90 chaperone/DNA topoisomerase II/histidine kinase"/>
    <property type="match status" value="1"/>
</dbReference>
<proteinExistence type="predicted"/>
<keyword evidence="8" id="KW-0812">Transmembrane</keyword>
<dbReference type="InterPro" id="IPR051315">
    <property type="entry name" value="Bact_Chemotaxis_CheA"/>
</dbReference>
<dbReference type="Pfam" id="PF02518">
    <property type="entry name" value="HATPase_c"/>
    <property type="match status" value="1"/>
</dbReference>
<sequence length="885" mass="98708">MRLLLLSLILLHMSALLGKSENCQYGYCDLMNHDWEQGAQALDGPWAFYWGQLLDPELIASDDVQPTGFLNPRAEWNGRSVNGVTLDAHGSATFWARFDIKSTAPLTLKLPGVRSASKIWVNGVMRSSQGMVASNPSYEVPYKKNSYIQFTPRLGRNHIVIQMSNASYFFGGGSGPVVLGTPAMMLEDQLHAVIKDSLILGCIIIMVFYHVYLWWIRKTRLSPLYYGIFCFAIGFRSLVAGQGELLMLLMPDVTYLAAIRIEYLGFALGIAAMSLLTRSLYPDEMKGWLAQLAAGLGFAWMALIMVTDGNVFPALLKGFQVVTLVFGLAVVAVVVRAWRHKRDGAAFFLAGFGVFFLAIINDILDANRIVDTVPMSHVGLFAFIFFQSLILSTRFDRAYDRAEQAEKEVRGLNEGLERKVDARTKEINRILNHVQSGFILVDPKGLIMPGFTRSCSQLLDCRVDEGQKLSNLLSIDRDMRQQFDLALDQVMEGFMPTDVSLSLIPRRIQVKHRTLDLTGSEIRDEKNQEIAAILFTITDVTSLTEAEETVRNNEMLLEILRDMDSFKVFLEDFNHEVDGAEEAARQGDEGRARALLHTVKGNLGAFGLRATARLVHDVESQPTISPVDVQSVRNSLYGILEENHQVLDIDMSHLTDTNLISQYDIDDIKAYVRGHIKEPQSLDLQQKLDRLMFKPVRSFLGPIQKNVQDLASQLEKEIQFELVGGHLRFGMEYSPVFHSLIHMVRNAVDHGIEDPAGRGHKAEQGSITLSFESLDDGLRIMLRDDGRGMDVTRIREKAFSLGIISEKEASELGDDDIRQLIFHPGFSTSSMVTEISGRGVGMAAVAEAVAELRGAITINSTLGEGSTFTIFLPFETYDRALAMEA</sequence>
<feature type="transmembrane region" description="Helical" evidence="8">
    <location>
        <begin position="253"/>
        <end position="276"/>
    </location>
</feature>
<evidence type="ECO:0000256" key="3">
    <source>
        <dbReference type="ARBA" id="ARBA00022553"/>
    </source>
</evidence>
<feature type="transmembrane region" description="Helical" evidence="8">
    <location>
        <begin position="198"/>
        <end position="216"/>
    </location>
</feature>
<feature type="transmembrane region" description="Helical" evidence="8">
    <location>
        <begin position="345"/>
        <end position="364"/>
    </location>
</feature>
<dbReference type="Proteomes" id="UP000192907">
    <property type="component" value="Unassembled WGS sequence"/>
</dbReference>
<evidence type="ECO:0000256" key="7">
    <source>
        <dbReference type="SAM" id="Coils"/>
    </source>
</evidence>
<dbReference type="GO" id="GO:0000155">
    <property type="term" value="F:phosphorelay sensor kinase activity"/>
    <property type="evidence" value="ECO:0007669"/>
    <property type="project" value="UniProtKB-ARBA"/>
</dbReference>
<dbReference type="PANTHER" id="PTHR43395">
    <property type="entry name" value="SENSOR HISTIDINE KINASE CHEA"/>
    <property type="match status" value="1"/>
</dbReference>
<protein>
    <recommendedName>
        <fullName evidence="2">histidine kinase</fullName>
        <ecNumber evidence="2">2.7.13.3</ecNumber>
    </recommendedName>
</protein>
<keyword evidence="9" id="KW-0732">Signal</keyword>
<dbReference type="PANTHER" id="PTHR43395:SF10">
    <property type="entry name" value="CHEMOTAXIS PROTEIN CHEA"/>
    <property type="match status" value="1"/>
</dbReference>
<dbReference type="EMBL" id="FWZT01000013">
    <property type="protein sequence ID" value="SMF42778.1"/>
    <property type="molecule type" value="Genomic_DNA"/>
</dbReference>
<dbReference type="InterPro" id="IPR003594">
    <property type="entry name" value="HATPase_dom"/>
</dbReference>
<evidence type="ECO:0000256" key="5">
    <source>
        <dbReference type="ARBA" id="ARBA00022777"/>
    </source>
</evidence>
<feature type="transmembrane region" description="Helical" evidence="8">
    <location>
        <begin position="376"/>
        <end position="395"/>
    </location>
</feature>
<keyword evidence="5" id="KW-0418">Kinase</keyword>
<keyword evidence="3 6" id="KW-0597">Phosphoprotein</keyword>
<dbReference type="SUPFAM" id="SSF49785">
    <property type="entry name" value="Galactose-binding domain-like"/>
    <property type="match status" value="1"/>
</dbReference>
<feature type="transmembrane region" description="Helical" evidence="8">
    <location>
        <begin position="288"/>
        <end position="306"/>
    </location>
</feature>
<dbReference type="PROSITE" id="PS50894">
    <property type="entry name" value="HPT"/>
    <property type="match status" value="1"/>
</dbReference>
<dbReference type="InterPro" id="IPR008207">
    <property type="entry name" value="Sig_transdc_His_kin_Hpt_dom"/>
</dbReference>
<name>A0A1Y6C2K8_9BACT</name>
<gene>
    <name evidence="12" type="ORF">SAMN06296036_11319</name>
</gene>
<dbReference type="AlphaFoldDB" id="A0A1Y6C2K8"/>
<evidence type="ECO:0000259" key="11">
    <source>
        <dbReference type="PROSITE" id="PS50894"/>
    </source>
</evidence>
<feature type="modified residue" description="Phosphohistidine" evidence="6">
    <location>
        <position position="597"/>
    </location>
</feature>
<evidence type="ECO:0000256" key="4">
    <source>
        <dbReference type="ARBA" id="ARBA00022679"/>
    </source>
</evidence>
<dbReference type="Gene3D" id="1.20.120.160">
    <property type="entry name" value="HPT domain"/>
    <property type="match status" value="1"/>
</dbReference>
<accession>A0A1Y6C2K8</accession>
<evidence type="ECO:0000256" key="8">
    <source>
        <dbReference type="SAM" id="Phobius"/>
    </source>
</evidence>
<dbReference type="SMART" id="SM00387">
    <property type="entry name" value="HATPase_c"/>
    <property type="match status" value="1"/>
</dbReference>